<keyword evidence="3" id="KW-1185">Reference proteome</keyword>
<name>A0A168EJK0_9HYPO</name>
<feature type="signal peptide" evidence="1">
    <location>
        <begin position="1"/>
        <end position="17"/>
    </location>
</feature>
<dbReference type="AlphaFoldDB" id="A0A168EJK0"/>
<comment type="caution">
    <text evidence="2">The sequence shown here is derived from an EMBL/GenBank/DDBJ whole genome shotgun (WGS) entry which is preliminary data.</text>
</comment>
<dbReference type="EMBL" id="AZGY01000004">
    <property type="protein sequence ID" value="KZZ98859.1"/>
    <property type="molecule type" value="Genomic_DNA"/>
</dbReference>
<reference evidence="2 3" key="1">
    <citation type="journal article" date="2016" name="Genome Biol. Evol.">
        <title>Divergent and convergent evolution of fungal pathogenicity.</title>
        <authorList>
            <person name="Shang Y."/>
            <person name="Xiao G."/>
            <person name="Zheng P."/>
            <person name="Cen K."/>
            <person name="Zhan S."/>
            <person name="Wang C."/>
        </authorList>
    </citation>
    <scope>NUCLEOTIDE SEQUENCE [LARGE SCALE GENOMIC DNA]</scope>
    <source>
        <strain evidence="2 3">RCEF 2490</strain>
    </source>
</reference>
<organism evidence="2 3">
    <name type="scientific">Moelleriella libera RCEF 2490</name>
    <dbReference type="NCBI Taxonomy" id="1081109"/>
    <lineage>
        <taxon>Eukaryota</taxon>
        <taxon>Fungi</taxon>
        <taxon>Dikarya</taxon>
        <taxon>Ascomycota</taxon>
        <taxon>Pezizomycotina</taxon>
        <taxon>Sordariomycetes</taxon>
        <taxon>Hypocreomycetidae</taxon>
        <taxon>Hypocreales</taxon>
        <taxon>Clavicipitaceae</taxon>
        <taxon>Moelleriella</taxon>
    </lineage>
</organism>
<protein>
    <submittedName>
        <fullName evidence="2">Uncharacterized protein</fullName>
    </submittedName>
</protein>
<keyword evidence="1" id="KW-0732">Signal</keyword>
<evidence type="ECO:0000256" key="1">
    <source>
        <dbReference type="SAM" id="SignalP"/>
    </source>
</evidence>
<evidence type="ECO:0000313" key="3">
    <source>
        <dbReference type="Proteomes" id="UP000078544"/>
    </source>
</evidence>
<evidence type="ECO:0000313" key="2">
    <source>
        <dbReference type="EMBL" id="KZZ98859.1"/>
    </source>
</evidence>
<accession>A0A168EJK0</accession>
<dbReference type="Proteomes" id="UP000078544">
    <property type="component" value="Unassembled WGS sequence"/>
</dbReference>
<sequence length="303" mass="34574">MRHLFFCLGSYAGLVLTAPLEQRGNTEAGFPFFEGKNNTSTCKRDSRYAEQCFGSQRYCGEKLWIANVQHKHYDDVQDCLADRRKDVKLYFHLGQKNTAACDITTQDAESCFGTKDFCEQRGWEVGPGVHRHYENAEECLESRAPGKQGDALDQETRNSLNLLPFYYAQEGQIRCDHYAYDAEKCMGSLAYCEDFVWRWNEHRIQYKDAAACLGDRGVTISKEEDLNEVAVAVSDTTDGRLPFFPEPVASIGLQCDDKAADAERCLGTYKYCDQEIWTYQTEGKPKQYNDSQSCLADRRLPTH</sequence>
<gene>
    <name evidence="2" type="ORF">AAL_02410</name>
</gene>
<proteinExistence type="predicted"/>
<feature type="chain" id="PRO_5007896569" evidence="1">
    <location>
        <begin position="18"/>
        <end position="303"/>
    </location>
</feature>